<sequence length="200" mass="22432">MQQITRFLNYTKTQANSSLFVIRIGVFPILFLLASNAQASNDVWLLIDTNALTLEVKKGEQTLERLENIAIGRNGAGFKEVRGDDVTPLGTYKISWINEKSSFYRFFGLSYPSVDNAHAALDKGLIDPLTFETIVEAHQRHGIPPQNTRLGGQIGIHGLGRGDEKIHRTMNWTHGCIALTNKQIDLLSKWVDKEITVQIK</sequence>
<dbReference type="PANTHER" id="PTHR36699">
    <property type="entry name" value="LD-TRANSPEPTIDASE"/>
    <property type="match status" value="1"/>
</dbReference>
<evidence type="ECO:0000256" key="1">
    <source>
        <dbReference type="ARBA" id="ARBA00004752"/>
    </source>
</evidence>
<dbReference type="GO" id="GO:0016740">
    <property type="term" value="F:transferase activity"/>
    <property type="evidence" value="ECO:0007669"/>
    <property type="project" value="UniProtKB-KW"/>
</dbReference>
<comment type="similarity">
    <text evidence="2">Belongs to the YkuD family.</text>
</comment>
<keyword evidence="3" id="KW-0808">Transferase</keyword>
<evidence type="ECO:0000256" key="3">
    <source>
        <dbReference type="ARBA" id="ARBA00022679"/>
    </source>
</evidence>
<dbReference type="InterPro" id="IPR038063">
    <property type="entry name" value="Transpep_catalytic_dom"/>
</dbReference>
<organism evidence="9 10">
    <name type="scientific">Methylotuvimicrobium buryatense</name>
    <name type="common">Methylomicrobium buryatense</name>
    <dbReference type="NCBI Taxonomy" id="95641"/>
    <lineage>
        <taxon>Bacteria</taxon>
        <taxon>Pseudomonadati</taxon>
        <taxon>Pseudomonadota</taxon>
        <taxon>Gammaproteobacteria</taxon>
        <taxon>Methylococcales</taxon>
        <taxon>Methylococcaceae</taxon>
        <taxon>Methylotuvimicrobium</taxon>
    </lineage>
</organism>
<dbReference type="OrthoDB" id="9809748at2"/>
<dbReference type="PROSITE" id="PS52029">
    <property type="entry name" value="LD_TPASE"/>
    <property type="match status" value="1"/>
</dbReference>
<dbReference type="UniPathway" id="UPA00219"/>
<dbReference type="Pfam" id="PF03734">
    <property type="entry name" value="YkuD"/>
    <property type="match status" value="1"/>
</dbReference>
<dbReference type="STRING" id="675511.GCA_000341735_00447"/>
<keyword evidence="10" id="KW-1185">Reference proteome</keyword>
<keyword evidence="4 7" id="KW-0133">Cell shape</keyword>
<dbReference type="RefSeq" id="WP_138767174.1">
    <property type="nucleotide sequence ID" value="NZ_CP035467.1"/>
</dbReference>
<dbReference type="KEGG" id="mbur:EQU24_12970"/>
<feature type="active site" description="Nucleophile" evidence="7">
    <location>
        <position position="176"/>
    </location>
</feature>
<dbReference type="GO" id="GO:0008360">
    <property type="term" value="P:regulation of cell shape"/>
    <property type="evidence" value="ECO:0007669"/>
    <property type="project" value="UniProtKB-UniRule"/>
</dbReference>
<dbReference type="SUPFAM" id="SSF141523">
    <property type="entry name" value="L,D-transpeptidase catalytic domain-like"/>
    <property type="match status" value="1"/>
</dbReference>
<comment type="pathway">
    <text evidence="1 7">Cell wall biogenesis; peptidoglycan biosynthesis.</text>
</comment>
<protein>
    <submittedName>
        <fullName evidence="9">L,D-transpeptidase</fullName>
    </submittedName>
</protein>
<evidence type="ECO:0000256" key="2">
    <source>
        <dbReference type="ARBA" id="ARBA00005992"/>
    </source>
</evidence>
<dbReference type="Proteomes" id="UP000305881">
    <property type="component" value="Chromosome"/>
</dbReference>
<reference evidence="10" key="1">
    <citation type="journal article" date="2019" name="J. Bacteriol.">
        <title>A Mutagenic Screen Identifies a TonB-Dependent Receptor Required for the Lanthanide Metal Switch in the Type I Methanotroph 'Methylotuvimicrobium buryatense' 5GB1C.</title>
        <authorList>
            <person name="Groom J.D."/>
            <person name="Ford S.M."/>
            <person name="Pesesky M.W."/>
            <person name="Lidstrom M.E."/>
        </authorList>
    </citation>
    <scope>NUCLEOTIDE SEQUENCE [LARGE SCALE GENOMIC DNA]</scope>
    <source>
        <strain evidence="10">5GB1C</strain>
    </source>
</reference>
<gene>
    <name evidence="9" type="ORF">EQU24_12970</name>
</gene>
<dbReference type="AlphaFoldDB" id="A0A4P9UNX3"/>
<dbReference type="Gene3D" id="2.40.440.10">
    <property type="entry name" value="L,D-transpeptidase catalytic domain-like"/>
    <property type="match status" value="1"/>
</dbReference>
<dbReference type="CDD" id="cd16913">
    <property type="entry name" value="YkuD_like"/>
    <property type="match status" value="1"/>
</dbReference>
<dbReference type="GO" id="GO:0009252">
    <property type="term" value="P:peptidoglycan biosynthetic process"/>
    <property type="evidence" value="ECO:0007669"/>
    <property type="project" value="UniProtKB-UniPathway"/>
</dbReference>
<keyword evidence="6 7" id="KW-0961">Cell wall biogenesis/degradation</keyword>
<evidence type="ECO:0000313" key="9">
    <source>
        <dbReference type="EMBL" id="QCW83048.1"/>
    </source>
</evidence>
<evidence type="ECO:0000313" key="10">
    <source>
        <dbReference type="Proteomes" id="UP000305881"/>
    </source>
</evidence>
<feature type="domain" description="L,D-TPase catalytic" evidence="8">
    <location>
        <begin position="43"/>
        <end position="200"/>
    </location>
</feature>
<dbReference type="InterPro" id="IPR005490">
    <property type="entry name" value="LD_TPept_cat_dom"/>
</dbReference>
<evidence type="ECO:0000256" key="6">
    <source>
        <dbReference type="ARBA" id="ARBA00023316"/>
    </source>
</evidence>
<keyword evidence="5 7" id="KW-0573">Peptidoglycan synthesis</keyword>
<dbReference type="PANTHER" id="PTHR36699:SF1">
    <property type="entry name" value="L,D-TRANSPEPTIDASE YAFK-RELATED"/>
    <property type="match status" value="1"/>
</dbReference>
<feature type="active site" description="Proton donor/acceptor" evidence="7">
    <location>
        <position position="157"/>
    </location>
</feature>
<dbReference type="EMBL" id="CP035467">
    <property type="protein sequence ID" value="QCW83048.1"/>
    <property type="molecule type" value="Genomic_DNA"/>
</dbReference>
<dbReference type="GO" id="GO:0004180">
    <property type="term" value="F:carboxypeptidase activity"/>
    <property type="evidence" value="ECO:0007669"/>
    <property type="project" value="UniProtKB-ARBA"/>
</dbReference>
<proteinExistence type="inferred from homology"/>
<evidence type="ECO:0000259" key="8">
    <source>
        <dbReference type="PROSITE" id="PS52029"/>
    </source>
</evidence>
<evidence type="ECO:0000256" key="5">
    <source>
        <dbReference type="ARBA" id="ARBA00022984"/>
    </source>
</evidence>
<evidence type="ECO:0000256" key="7">
    <source>
        <dbReference type="PROSITE-ProRule" id="PRU01373"/>
    </source>
</evidence>
<name>A0A4P9UNX3_METBY</name>
<dbReference type="GO" id="GO:0071555">
    <property type="term" value="P:cell wall organization"/>
    <property type="evidence" value="ECO:0007669"/>
    <property type="project" value="UniProtKB-UniRule"/>
</dbReference>
<evidence type="ECO:0000256" key="4">
    <source>
        <dbReference type="ARBA" id="ARBA00022960"/>
    </source>
</evidence>
<accession>A0A4P9UNX3</accession>